<dbReference type="Gene3D" id="3.40.50.720">
    <property type="entry name" value="NAD(P)-binding Rossmann-like Domain"/>
    <property type="match status" value="1"/>
</dbReference>
<dbReference type="Proteomes" id="UP001139477">
    <property type="component" value="Unassembled WGS sequence"/>
</dbReference>
<dbReference type="InterPro" id="IPR002347">
    <property type="entry name" value="SDR_fam"/>
</dbReference>
<proteinExistence type="predicted"/>
<dbReference type="EMBL" id="JAMYXC010000097">
    <property type="protein sequence ID" value="MCP1168204.1"/>
    <property type="molecule type" value="Genomic_DNA"/>
</dbReference>
<gene>
    <name evidence="1" type="ORF">NHG85_06630</name>
</gene>
<accession>A0A9X2FQT2</accession>
<keyword evidence="2" id="KW-1185">Reference proteome</keyword>
<organism evidence="1 2">
    <name type="scientific">Limimaricola litoreus</name>
    <dbReference type="NCBI Taxonomy" id="2955316"/>
    <lineage>
        <taxon>Bacteria</taxon>
        <taxon>Pseudomonadati</taxon>
        <taxon>Pseudomonadota</taxon>
        <taxon>Alphaproteobacteria</taxon>
        <taxon>Rhodobacterales</taxon>
        <taxon>Paracoccaceae</taxon>
        <taxon>Limimaricola</taxon>
    </lineage>
</organism>
<dbReference type="InterPro" id="IPR036291">
    <property type="entry name" value="NAD(P)-bd_dom_sf"/>
</dbReference>
<protein>
    <submittedName>
        <fullName evidence="1">SDR family NAD(P)-dependent oxidoreductase</fullName>
    </submittedName>
</protein>
<dbReference type="Pfam" id="PF00106">
    <property type="entry name" value="adh_short"/>
    <property type="match status" value="1"/>
</dbReference>
<feature type="non-terminal residue" evidence="1">
    <location>
        <position position="47"/>
    </location>
</feature>
<reference evidence="1" key="1">
    <citation type="submission" date="2022-06" db="EMBL/GenBank/DDBJ databases">
        <title>Limimaricola sediminis sp. nov., isolated from an intertidal sediment.</title>
        <authorList>
            <person name="Shao X."/>
        </authorList>
    </citation>
    <scope>NUCLEOTIDE SEQUENCE</scope>
    <source>
        <strain evidence="1">ASW11-118</strain>
    </source>
</reference>
<evidence type="ECO:0000313" key="1">
    <source>
        <dbReference type="EMBL" id="MCP1168204.1"/>
    </source>
</evidence>
<sequence length="47" mass="4620">MSAPIFDLTGKTALVTGASRGIGRGMAQALAEAGADIIGVSATMPED</sequence>
<dbReference type="RefSeq" id="WP_253330959.1">
    <property type="nucleotide sequence ID" value="NZ_JAMYXC010000097.1"/>
</dbReference>
<dbReference type="AlphaFoldDB" id="A0A9X2FQT2"/>
<comment type="caution">
    <text evidence="1">The sequence shown here is derived from an EMBL/GenBank/DDBJ whole genome shotgun (WGS) entry which is preliminary data.</text>
</comment>
<dbReference type="SUPFAM" id="SSF51735">
    <property type="entry name" value="NAD(P)-binding Rossmann-fold domains"/>
    <property type="match status" value="1"/>
</dbReference>
<name>A0A9X2FQT2_9RHOB</name>
<evidence type="ECO:0000313" key="2">
    <source>
        <dbReference type="Proteomes" id="UP001139477"/>
    </source>
</evidence>